<dbReference type="PROSITE" id="PS50405">
    <property type="entry name" value="GST_CTER"/>
    <property type="match status" value="1"/>
</dbReference>
<dbReference type="STRING" id="1392247.A0A3N4KKT0"/>
<sequence>MAAHNKQFTLYSVTAGPNPWKVNIILEELNLPYETVYINMFSGEHKKAPYLAINPNGRMPALVDHSNNDFTVWESGAIILYLVKKYDTAHTISFPDLESDALATQWLMFQMSGQGPYFGQYVHFAHNHAEKIPSAIARYRAEIDRILGVLEGVLQGKEYLVGDKYSYADLAFVPWHWVLEYFEELRGWREGFPAVAAWQGRIAERAAVVTARETREGVLERKK</sequence>
<dbReference type="GO" id="GO:0005634">
    <property type="term" value="C:nucleus"/>
    <property type="evidence" value="ECO:0007669"/>
    <property type="project" value="UniProtKB-ARBA"/>
</dbReference>
<dbReference type="InParanoid" id="A0A3N4KKT0"/>
<dbReference type="SFLD" id="SFLDS00019">
    <property type="entry name" value="Glutathione_Transferase_(cytos"/>
    <property type="match status" value="1"/>
</dbReference>
<accession>A0A3N4KKT0</accession>
<dbReference type="OrthoDB" id="422574at2759"/>
<dbReference type="FunFam" id="1.20.1050.130:FF:000016">
    <property type="entry name" value="Glutathione S-transferase 1"/>
    <property type="match status" value="1"/>
</dbReference>
<proteinExistence type="inferred from homology"/>
<feature type="domain" description="GST N-terminal" evidence="7">
    <location>
        <begin position="6"/>
        <end position="90"/>
    </location>
</feature>
<dbReference type="EC" id="2.5.1.18" evidence="2"/>
<dbReference type="SFLD" id="SFLDG00358">
    <property type="entry name" value="Main_(cytGST)"/>
    <property type="match status" value="1"/>
</dbReference>
<evidence type="ECO:0000256" key="5">
    <source>
        <dbReference type="ARBA" id="ARBA00060024"/>
    </source>
</evidence>
<dbReference type="InterPro" id="IPR036249">
    <property type="entry name" value="Thioredoxin-like_sf"/>
</dbReference>
<evidence type="ECO:0000313" key="10">
    <source>
        <dbReference type="Proteomes" id="UP000277580"/>
    </source>
</evidence>
<keyword evidence="10" id="KW-1185">Reference proteome</keyword>
<evidence type="ECO:0000256" key="2">
    <source>
        <dbReference type="ARBA" id="ARBA00012452"/>
    </source>
</evidence>
<dbReference type="Gene3D" id="1.20.1050.130">
    <property type="match status" value="1"/>
</dbReference>
<evidence type="ECO:0000259" key="7">
    <source>
        <dbReference type="PROSITE" id="PS50404"/>
    </source>
</evidence>
<reference evidence="9 10" key="1">
    <citation type="journal article" date="2018" name="Nat. Ecol. Evol.">
        <title>Pezizomycetes genomes reveal the molecular basis of ectomycorrhizal truffle lifestyle.</title>
        <authorList>
            <person name="Murat C."/>
            <person name="Payen T."/>
            <person name="Noel B."/>
            <person name="Kuo A."/>
            <person name="Morin E."/>
            <person name="Chen J."/>
            <person name="Kohler A."/>
            <person name="Krizsan K."/>
            <person name="Balestrini R."/>
            <person name="Da Silva C."/>
            <person name="Montanini B."/>
            <person name="Hainaut M."/>
            <person name="Levati E."/>
            <person name="Barry K.W."/>
            <person name="Belfiori B."/>
            <person name="Cichocki N."/>
            <person name="Clum A."/>
            <person name="Dockter R.B."/>
            <person name="Fauchery L."/>
            <person name="Guy J."/>
            <person name="Iotti M."/>
            <person name="Le Tacon F."/>
            <person name="Lindquist E.A."/>
            <person name="Lipzen A."/>
            <person name="Malagnac F."/>
            <person name="Mello A."/>
            <person name="Molinier V."/>
            <person name="Miyauchi S."/>
            <person name="Poulain J."/>
            <person name="Riccioni C."/>
            <person name="Rubini A."/>
            <person name="Sitrit Y."/>
            <person name="Splivallo R."/>
            <person name="Traeger S."/>
            <person name="Wang M."/>
            <person name="Zifcakova L."/>
            <person name="Wipf D."/>
            <person name="Zambonelli A."/>
            <person name="Paolocci F."/>
            <person name="Nowrousian M."/>
            <person name="Ottonello S."/>
            <person name="Baldrian P."/>
            <person name="Spatafora J.W."/>
            <person name="Henrissat B."/>
            <person name="Nagy L.G."/>
            <person name="Aury J.M."/>
            <person name="Wincker P."/>
            <person name="Grigoriev I.V."/>
            <person name="Bonfante P."/>
            <person name="Martin F.M."/>
        </authorList>
    </citation>
    <scope>NUCLEOTIDE SEQUENCE [LARGE SCALE GENOMIC DNA]</scope>
    <source>
        <strain evidence="9 10">CCBAS932</strain>
    </source>
</reference>
<protein>
    <recommendedName>
        <fullName evidence="2">glutathione transferase</fullName>
        <ecNumber evidence="2">2.5.1.18</ecNumber>
    </recommendedName>
</protein>
<dbReference type="PANTHER" id="PTHR44051">
    <property type="entry name" value="GLUTATHIONE S-TRANSFERASE-RELATED"/>
    <property type="match status" value="1"/>
</dbReference>
<dbReference type="PANTHER" id="PTHR44051:SF3">
    <property type="entry name" value="TRANSCRIPTIONAL REGULATOR URE2"/>
    <property type="match status" value="1"/>
</dbReference>
<organism evidence="9 10">
    <name type="scientific">Morchella conica CCBAS932</name>
    <dbReference type="NCBI Taxonomy" id="1392247"/>
    <lineage>
        <taxon>Eukaryota</taxon>
        <taxon>Fungi</taxon>
        <taxon>Dikarya</taxon>
        <taxon>Ascomycota</taxon>
        <taxon>Pezizomycotina</taxon>
        <taxon>Pezizomycetes</taxon>
        <taxon>Pezizales</taxon>
        <taxon>Morchellaceae</taxon>
        <taxon>Morchella</taxon>
    </lineage>
</organism>
<dbReference type="SFLD" id="SFLDG01151">
    <property type="entry name" value="Main.2:_Nu-like"/>
    <property type="match status" value="1"/>
</dbReference>
<dbReference type="SUPFAM" id="SSF52833">
    <property type="entry name" value="Thioredoxin-like"/>
    <property type="match status" value="1"/>
</dbReference>
<dbReference type="Proteomes" id="UP000277580">
    <property type="component" value="Unassembled WGS sequence"/>
</dbReference>
<name>A0A3N4KKT0_9PEZI</name>
<dbReference type="InterPro" id="IPR004045">
    <property type="entry name" value="Glutathione_S-Trfase_N"/>
</dbReference>
<comment type="catalytic activity">
    <reaction evidence="4">
        <text>RX + glutathione = an S-substituted glutathione + a halide anion + H(+)</text>
        <dbReference type="Rhea" id="RHEA:16437"/>
        <dbReference type="ChEBI" id="CHEBI:15378"/>
        <dbReference type="ChEBI" id="CHEBI:16042"/>
        <dbReference type="ChEBI" id="CHEBI:17792"/>
        <dbReference type="ChEBI" id="CHEBI:57925"/>
        <dbReference type="ChEBI" id="CHEBI:90779"/>
        <dbReference type="EC" id="2.5.1.18"/>
    </reaction>
</comment>
<evidence type="ECO:0000256" key="4">
    <source>
        <dbReference type="ARBA" id="ARBA00047960"/>
    </source>
</evidence>
<dbReference type="CDD" id="cd03048">
    <property type="entry name" value="GST_N_Ure2p_like"/>
    <property type="match status" value="1"/>
</dbReference>
<dbReference type="FunCoup" id="A0A3N4KKT0">
    <property type="interactions" value="662"/>
</dbReference>
<dbReference type="GO" id="GO:0005737">
    <property type="term" value="C:cytoplasm"/>
    <property type="evidence" value="ECO:0007669"/>
    <property type="project" value="UniProtKB-ARBA"/>
</dbReference>
<evidence type="ECO:0000259" key="8">
    <source>
        <dbReference type="PROSITE" id="PS50405"/>
    </source>
</evidence>
<dbReference type="InterPro" id="IPR010987">
    <property type="entry name" value="Glutathione-S-Trfase_C-like"/>
</dbReference>
<evidence type="ECO:0000256" key="1">
    <source>
        <dbReference type="ARBA" id="ARBA00007409"/>
    </source>
</evidence>
<dbReference type="SUPFAM" id="SSF47616">
    <property type="entry name" value="GST C-terminal domain-like"/>
    <property type="match status" value="1"/>
</dbReference>
<dbReference type="EMBL" id="ML119146">
    <property type="protein sequence ID" value="RPB09989.1"/>
    <property type="molecule type" value="Genomic_DNA"/>
</dbReference>
<gene>
    <name evidence="9" type="ORF">P167DRAFT_537920</name>
</gene>
<dbReference type="Pfam" id="PF00043">
    <property type="entry name" value="GST_C"/>
    <property type="match status" value="1"/>
</dbReference>
<keyword evidence="3 9" id="KW-0808">Transferase</keyword>
<comment type="similarity">
    <text evidence="1 6">Belongs to the GST superfamily.</text>
</comment>
<dbReference type="InterPro" id="IPR036282">
    <property type="entry name" value="Glutathione-S-Trfase_C_sf"/>
</dbReference>
<comment type="function">
    <text evidence="5">Involved in the oxidative stress response and detoxification.</text>
</comment>
<evidence type="ECO:0000256" key="6">
    <source>
        <dbReference type="RuleBase" id="RU003494"/>
    </source>
</evidence>
<dbReference type="PROSITE" id="PS50404">
    <property type="entry name" value="GST_NTER"/>
    <property type="match status" value="1"/>
</dbReference>
<evidence type="ECO:0000313" key="9">
    <source>
        <dbReference type="EMBL" id="RPB09989.1"/>
    </source>
</evidence>
<evidence type="ECO:0000256" key="3">
    <source>
        <dbReference type="ARBA" id="ARBA00022679"/>
    </source>
</evidence>
<dbReference type="InterPro" id="IPR040079">
    <property type="entry name" value="Glutathione_S-Trfase"/>
</dbReference>
<dbReference type="GO" id="GO:0004364">
    <property type="term" value="F:glutathione transferase activity"/>
    <property type="evidence" value="ECO:0007669"/>
    <property type="project" value="UniProtKB-EC"/>
</dbReference>
<dbReference type="InterPro" id="IPR004046">
    <property type="entry name" value="GST_C"/>
</dbReference>
<dbReference type="FunFam" id="3.40.30.10:FF:000039">
    <property type="entry name" value="Glutathione S-transferase domain"/>
    <property type="match status" value="1"/>
</dbReference>
<feature type="domain" description="GST C-terminal" evidence="8">
    <location>
        <begin position="96"/>
        <end position="223"/>
    </location>
</feature>
<dbReference type="AlphaFoldDB" id="A0A3N4KKT0"/>
<dbReference type="Pfam" id="PF02798">
    <property type="entry name" value="GST_N"/>
    <property type="match status" value="1"/>
</dbReference>